<dbReference type="STRING" id="861450.HMPREF0080_01066"/>
<dbReference type="AlphaFoldDB" id="G9YHD9"/>
<name>G9YHD9_9FIRM</name>
<keyword evidence="4" id="KW-1185">Reference proteome</keyword>
<feature type="domain" description="Nitroreductase" evidence="2">
    <location>
        <begin position="83"/>
        <end position="162"/>
    </location>
</feature>
<dbReference type="Gene3D" id="3.40.109.10">
    <property type="entry name" value="NADH Oxidase"/>
    <property type="match status" value="1"/>
</dbReference>
<keyword evidence="1" id="KW-0520">NAD</keyword>
<protein>
    <submittedName>
        <fullName evidence="3">Nitroreductase family protein</fullName>
    </submittedName>
</protein>
<dbReference type="HOGENOM" id="CLU_070764_7_0_9"/>
<gene>
    <name evidence="3" type="ORF">HMPREF0080_01066</name>
</gene>
<dbReference type="GO" id="GO:0046256">
    <property type="term" value="P:2,4,6-trinitrotoluene catabolic process"/>
    <property type="evidence" value="ECO:0007669"/>
    <property type="project" value="TreeGrafter"/>
</dbReference>
<dbReference type="CDD" id="cd02136">
    <property type="entry name" value="PnbA_NfnB-like"/>
    <property type="match status" value="1"/>
</dbReference>
<feature type="domain" description="Nitroreductase" evidence="2">
    <location>
        <begin position="16"/>
        <end position="67"/>
    </location>
</feature>
<dbReference type="InterPro" id="IPR029479">
    <property type="entry name" value="Nitroreductase"/>
</dbReference>
<dbReference type="SUPFAM" id="SSF55469">
    <property type="entry name" value="FMN-dependent nitroreductase-like"/>
    <property type="match status" value="1"/>
</dbReference>
<evidence type="ECO:0000313" key="4">
    <source>
        <dbReference type="Proteomes" id="UP000005481"/>
    </source>
</evidence>
<organism evidence="3 4">
    <name type="scientific">Anaeroglobus geminatus F0357</name>
    <dbReference type="NCBI Taxonomy" id="861450"/>
    <lineage>
        <taxon>Bacteria</taxon>
        <taxon>Bacillati</taxon>
        <taxon>Bacillota</taxon>
        <taxon>Negativicutes</taxon>
        <taxon>Veillonellales</taxon>
        <taxon>Veillonellaceae</taxon>
        <taxon>Anaeroglobus</taxon>
    </lineage>
</organism>
<dbReference type="PANTHER" id="PTHR23026:SF125">
    <property type="entry name" value="OXYGEN-INSENSITIVE NAD(P)H NITROREDUCTASE"/>
    <property type="match status" value="1"/>
</dbReference>
<sequence length="182" mass="20393">MKGDVKKMNEVLKAFKERRSIRKFKPDMPTKEDIEKIIEAGLYAPSGKGQQSAIIIAVTDKAFIHKLSAVNCRIGGWDEGFDPFYGAPVVLIVLAKKDWPLHVYDGSLVMGNMLTAAYSLGLGSIWIHRAKEEFETDEYKRVLTGLGIYGEWEGIGHCALGYTDGELPKAAKRRDGRVFWIE</sequence>
<dbReference type="InterPro" id="IPR050627">
    <property type="entry name" value="Nitroreductase/BluB"/>
</dbReference>
<reference evidence="3 4" key="1">
    <citation type="submission" date="2011-08" db="EMBL/GenBank/DDBJ databases">
        <authorList>
            <person name="Weinstock G."/>
            <person name="Sodergren E."/>
            <person name="Clifton S."/>
            <person name="Fulton L."/>
            <person name="Fulton B."/>
            <person name="Courtney L."/>
            <person name="Fronick C."/>
            <person name="Harrison M."/>
            <person name="Strong C."/>
            <person name="Farmer C."/>
            <person name="Delahaunty K."/>
            <person name="Markovic C."/>
            <person name="Hall O."/>
            <person name="Minx P."/>
            <person name="Tomlinson C."/>
            <person name="Mitreva M."/>
            <person name="Hou S."/>
            <person name="Chen J."/>
            <person name="Wollam A."/>
            <person name="Pepin K.H."/>
            <person name="Johnson M."/>
            <person name="Bhonagiri V."/>
            <person name="Zhang X."/>
            <person name="Suruliraj S."/>
            <person name="Warren W."/>
            <person name="Chinwalla A."/>
            <person name="Mardis E.R."/>
            <person name="Wilson R.K."/>
        </authorList>
    </citation>
    <scope>NUCLEOTIDE SEQUENCE [LARGE SCALE GENOMIC DNA]</scope>
    <source>
        <strain evidence="3 4">F0357</strain>
    </source>
</reference>
<dbReference type="InterPro" id="IPR000415">
    <property type="entry name" value="Nitroreductase-like"/>
</dbReference>
<dbReference type="EMBL" id="AGCJ01000040">
    <property type="protein sequence ID" value="EHM41046.1"/>
    <property type="molecule type" value="Genomic_DNA"/>
</dbReference>
<dbReference type="Pfam" id="PF00881">
    <property type="entry name" value="Nitroreductase"/>
    <property type="match status" value="2"/>
</dbReference>
<dbReference type="PATRIC" id="fig|861450.3.peg.998"/>
<evidence type="ECO:0000313" key="3">
    <source>
        <dbReference type="EMBL" id="EHM41046.1"/>
    </source>
</evidence>
<evidence type="ECO:0000259" key="2">
    <source>
        <dbReference type="Pfam" id="PF00881"/>
    </source>
</evidence>
<proteinExistence type="predicted"/>
<comment type="caution">
    <text evidence="3">The sequence shown here is derived from an EMBL/GenBank/DDBJ whole genome shotgun (WGS) entry which is preliminary data.</text>
</comment>
<accession>G9YHD9</accession>
<dbReference type="Proteomes" id="UP000005481">
    <property type="component" value="Unassembled WGS sequence"/>
</dbReference>
<evidence type="ECO:0000256" key="1">
    <source>
        <dbReference type="ARBA" id="ARBA00023027"/>
    </source>
</evidence>
<dbReference type="GO" id="GO:0046857">
    <property type="term" value="F:oxidoreductase activity, acting on other nitrogenous compounds as donors, with NAD or NADP as acceptor"/>
    <property type="evidence" value="ECO:0007669"/>
    <property type="project" value="TreeGrafter"/>
</dbReference>
<dbReference type="GO" id="GO:0005829">
    <property type="term" value="C:cytosol"/>
    <property type="evidence" value="ECO:0007669"/>
    <property type="project" value="TreeGrafter"/>
</dbReference>
<dbReference type="PANTHER" id="PTHR23026">
    <property type="entry name" value="NADPH NITROREDUCTASE"/>
    <property type="match status" value="1"/>
</dbReference>
<dbReference type="eggNOG" id="COG0778">
    <property type="taxonomic scope" value="Bacteria"/>
</dbReference>